<dbReference type="AlphaFoldDB" id="A0A0C3D8I3"/>
<protein>
    <submittedName>
        <fullName evidence="3">Uncharacterized protein</fullName>
    </submittedName>
</protein>
<proteinExistence type="predicted"/>
<evidence type="ECO:0000313" key="3">
    <source>
        <dbReference type="EMBL" id="KIM98222.1"/>
    </source>
</evidence>
<keyword evidence="4" id="KW-1185">Reference proteome</keyword>
<organism evidence="3 4">
    <name type="scientific">Oidiodendron maius (strain Zn)</name>
    <dbReference type="NCBI Taxonomy" id="913774"/>
    <lineage>
        <taxon>Eukaryota</taxon>
        <taxon>Fungi</taxon>
        <taxon>Dikarya</taxon>
        <taxon>Ascomycota</taxon>
        <taxon>Pezizomycotina</taxon>
        <taxon>Leotiomycetes</taxon>
        <taxon>Leotiomycetes incertae sedis</taxon>
        <taxon>Myxotrichaceae</taxon>
        <taxon>Oidiodendron</taxon>
    </lineage>
</organism>
<evidence type="ECO:0000256" key="1">
    <source>
        <dbReference type="SAM" id="MobiDB-lite"/>
    </source>
</evidence>
<evidence type="ECO:0000313" key="4">
    <source>
        <dbReference type="Proteomes" id="UP000054321"/>
    </source>
</evidence>
<name>A0A0C3D8I3_OIDMZ</name>
<gene>
    <name evidence="3" type="ORF">OIDMADRAFT_56598</name>
</gene>
<dbReference type="HOGENOM" id="CLU_2159117_0_0_1"/>
<reference evidence="4" key="2">
    <citation type="submission" date="2015-01" db="EMBL/GenBank/DDBJ databases">
        <title>Evolutionary Origins and Diversification of the Mycorrhizal Mutualists.</title>
        <authorList>
            <consortium name="DOE Joint Genome Institute"/>
            <consortium name="Mycorrhizal Genomics Consortium"/>
            <person name="Kohler A."/>
            <person name="Kuo A."/>
            <person name="Nagy L.G."/>
            <person name="Floudas D."/>
            <person name="Copeland A."/>
            <person name="Barry K.W."/>
            <person name="Cichocki N."/>
            <person name="Veneault-Fourrey C."/>
            <person name="LaButti K."/>
            <person name="Lindquist E.A."/>
            <person name="Lipzen A."/>
            <person name="Lundell T."/>
            <person name="Morin E."/>
            <person name="Murat C."/>
            <person name="Riley R."/>
            <person name="Ohm R."/>
            <person name="Sun H."/>
            <person name="Tunlid A."/>
            <person name="Henrissat B."/>
            <person name="Grigoriev I.V."/>
            <person name="Hibbett D.S."/>
            <person name="Martin F."/>
        </authorList>
    </citation>
    <scope>NUCLEOTIDE SEQUENCE [LARGE SCALE GENOMIC DNA]</scope>
    <source>
        <strain evidence="4">Zn</strain>
    </source>
</reference>
<reference evidence="3 4" key="1">
    <citation type="submission" date="2014-04" db="EMBL/GenBank/DDBJ databases">
        <authorList>
            <consortium name="DOE Joint Genome Institute"/>
            <person name="Kuo A."/>
            <person name="Martino E."/>
            <person name="Perotto S."/>
            <person name="Kohler A."/>
            <person name="Nagy L.G."/>
            <person name="Floudas D."/>
            <person name="Copeland A."/>
            <person name="Barry K.W."/>
            <person name="Cichocki N."/>
            <person name="Veneault-Fourrey C."/>
            <person name="LaButti K."/>
            <person name="Lindquist E.A."/>
            <person name="Lipzen A."/>
            <person name="Lundell T."/>
            <person name="Morin E."/>
            <person name="Murat C."/>
            <person name="Sun H."/>
            <person name="Tunlid A."/>
            <person name="Henrissat B."/>
            <person name="Grigoriev I.V."/>
            <person name="Hibbett D.S."/>
            <person name="Martin F."/>
            <person name="Nordberg H.P."/>
            <person name="Cantor M.N."/>
            <person name="Hua S.X."/>
        </authorList>
    </citation>
    <scope>NUCLEOTIDE SEQUENCE [LARGE SCALE GENOMIC DNA]</scope>
    <source>
        <strain evidence="3 4">Zn</strain>
    </source>
</reference>
<dbReference type="InParanoid" id="A0A0C3D8I3"/>
<feature type="transmembrane region" description="Helical" evidence="2">
    <location>
        <begin position="39"/>
        <end position="63"/>
    </location>
</feature>
<dbReference type="EMBL" id="KN832880">
    <property type="protein sequence ID" value="KIM98222.1"/>
    <property type="molecule type" value="Genomic_DNA"/>
</dbReference>
<sequence length="111" mass="11692">MSSTSSLLETSQTQPSTPTGAPAATSAPHVVSQGLSNGAIPAITVSVTIVGILIIRALGFLVWRHIRKNTDQRDQRDVIAELPDAKIDLDKIDTGILAGVQKIPAQNGIKK</sequence>
<keyword evidence="2" id="KW-0812">Transmembrane</keyword>
<feature type="region of interest" description="Disordered" evidence="1">
    <location>
        <begin position="1"/>
        <end position="28"/>
    </location>
</feature>
<evidence type="ECO:0000256" key="2">
    <source>
        <dbReference type="SAM" id="Phobius"/>
    </source>
</evidence>
<keyword evidence="2" id="KW-1133">Transmembrane helix</keyword>
<accession>A0A0C3D8I3</accession>
<keyword evidence="2" id="KW-0472">Membrane</keyword>
<dbReference type="Proteomes" id="UP000054321">
    <property type="component" value="Unassembled WGS sequence"/>
</dbReference>